<feature type="region of interest" description="Disordered" evidence="6">
    <location>
        <begin position="1"/>
        <end position="41"/>
    </location>
</feature>
<feature type="transmembrane region" description="Helical" evidence="7">
    <location>
        <begin position="194"/>
        <end position="214"/>
    </location>
</feature>
<dbReference type="Pfam" id="PF13520">
    <property type="entry name" value="AA_permease_2"/>
    <property type="match status" value="1"/>
</dbReference>
<dbReference type="PANTHER" id="PTHR45649:SF9">
    <property type="entry name" value="AMINO-ACID PERMEASE 2"/>
    <property type="match status" value="1"/>
</dbReference>
<comment type="caution">
    <text evidence="8">The sequence shown here is derived from an EMBL/GenBank/DDBJ whole genome shotgun (WGS) entry which is preliminary data.</text>
</comment>
<evidence type="ECO:0000256" key="5">
    <source>
        <dbReference type="ARBA" id="ARBA00023136"/>
    </source>
</evidence>
<dbReference type="Proteomes" id="UP001153365">
    <property type="component" value="Unassembled WGS sequence"/>
</dbReference>
<dbReference type="PIRSF" id="PIRSF006060">
    <property type="entry name" value="AA_transporter"/>
    <property type="match status" value="1"/>
</dbReference>
<keyword evidence="5 7" id="KW-0472">Membrane</keyword>
<gene>
    <name evidence="8" type="ORF">PPACK8108_LOCUS19478</name>
</gene>
<dbReference type="InterPro" id="IPR002293">
    <property type="entry name" value="AA/rel_permease1"/>
</dbReference>
<name>A0AAV0BGJ0_PHAPC</name>
<feature type="transmembrane region" description="Helical" evidence="7">
    <location>
        <begin position="103"/>
        <end position="128"/>
    </location>
</feature>
<evidence type="ECO:0000256" key="6">
    <source>
        <dbReference type="SAM" id="MobiDB-lite"/>
    </source>
</evidence>
<feature type="transmembrane region" description="Helical" evidence="7">
    <location>
        <begin position="148"/>
        <end position="173"/>
    </location>
</feature>
<proteinExistence type="predicted"/>
<evidence type="ECO:0000256" key="7">
    <source>
        <dbReference type="SAM" id="Phobius"/>
    </source>
</evidence>
<evidence type="ECO:0000256" key="3">
    <source>
        <dbReference type="ARBA" id="ARBA00022692"/>
    </source>
</evidence>
<keyword evidence="9" id="KW-1185">Reference proteome</keyword>
<dbReference type="EMBL" id="CALTRL010005702">
    <property type="protein sequence ID" value="CAH7685013.1"/>
    <property type="molecule type" value="Genomic_DNA"/>
</dbReference>
<evidence type="ECO:0000256" key="1">
    <source>
        <dbReference type="ARBA" id="ARBA00004141"/>
    </source>
</evidence>
<feature type="transmembrane region" description="Helical" evidence="7">
    <location>
        <begin position="226"/>
        <end position="244"/>
    </location>
</feature>
<feature type="transmembrane region" description="Helical" evidence="7">
    <location>
        <begin position="303"/>
        <end position="327"/>
    </location>
</feature>
<dbReference type="AlphaFoldDB" id="A0AAV0BGJ0"/>
<keyword evidence="3 7" id="KW-0812">Transmembrane</keyword>
<dbReference type="GO" id="GO:0022857">
    <property type="term" value="F:transmembrane transporter activity"/>
    <property type="evidence" value="ECO:0007669"/>
    <property type="project" value="InterPro"/>
</dbReference>
<reference evidence="8" key="1">
    <citation type="submission" date="2022-06" db="EMBL/GenBank/DDBJ databases">
        <authorList>
            <consortium name="SYNGENTA / RWTH Aachen University"/>
        </authorList>
    </citation>
    <scope>NUCLEOTIDE SEQUENCE</scope>
</reference>
<feature type="compositionally biased region" description="Basic and acidic residues" evidence="6">
    <location>
        <begin position="1"/>
        <end position="14"/>
    </location>
</feature>
<evidence type="ECO:0000256" key="2">
    <source>
        <dbReference type="ARBA" id="ARBA00022448"/>
    </source>
</evidence>
<organism evidence="8 9">
    <name type="scientific">Phakopsora pachyrhizi</name>
    <name type="common">Asian soybean rust disease fungus</name>
    <dbReference type="NCBI Taxonomy" id="170000"/>
    <lineage>
        <taxon>Eukaryota</taxon>
        <taxon>Fungi</taxon>
        <taxon>Dikarya</taxon>
        <taxon>Basidiomycota</taxon>
        <taxon>Pucciniomycotina</taxon>
        <taxon>Pucciniomycetes</taxon>
        <taxon>Pucciniales</taxon>
        <taxon>Phakopsoraceae</taxon>
        <taxon>Phakopsora</taxon>
    </lineage>
</organism>
<protein>
    <submittedName>
        <fullName evidence="8">Amino acid/polyamine transporter I</fullName>
    </submittedName>
</protein>
<feature type="transmembrane region" description="Helical" evidence="7">
    <location>
        <begin position="403"/>
        <end position="421"/>
    </location>
</feature>
<dbReference type="PANTHER" id="PTHR45649">
    <property type="entry name" value="AMINO-ACID PERMEASE BAT1"/>
    <property type="match status" value="1"/>
</dbReference>
<dbReference type="Gene3D" id="1.20.1740.10">
    <property type="entry name" value="Amino acid/polyamine transporter I"/>
    <property type="match status" value="1"/>
</dbReference>
<comment type="subcellular location">
    <subcellularLocation>
        <location evidence="1">Membrane</location>
        <topology evidence="1">Multi-pass membrane protein</topology>
    </subcellularLocation>
</comment>
<accession>A0AAV0BGJ0</accession>
<sequence>MSILHKESSTDAKRITISAPPHPETSDHQLSNHSNERQEITDKSIKYRSKDEETLAKLGYKSEFEREYGYLGSISFAFSIVGLSSCITSTFNTPMMSGGPACVVWCWLIGSVMCSTIAASVAELVSAYPTSGGLYSASAFLVPKRYKAPVGFLVGWLSVLGQIAGVASPEFALSQMIWSAYSLSQDGKYSASKIEVVGVFAILLVIHGFINSLATKAMAKITKCFIFFNFGATFMIIIALCASGPPRNSFDSIFSTVINQTGWESTPLAFMMGFLSVEWTLSDYDASAHITEEMKRPAVAAPLAIITAVGVTGILGWFFNVALVLYAPEMSQLPGPSGLSVATILYSNLSPPVFYVAWSLICLNAFFQVNTVLQACSRTMFAFSRDGGMPDRGLFGRLTKSKIPLNAVWFIVLISLGLGSLDFASSVAVNAVFSLTTIALDNSYAIPIAMKMLFRNHPEVKFEKGPMNLGDGFLMWLINSTAVTWVLFVSIILAFPMVKPITAENMNYSSIIMVLVIILSSLWYFSHAHNWYKGPRSNIHS</sequence>
<keyword evidence="2" id="KW-0813">Transport</keyword>
<keyword evidence="4 7" id="KW-1133">Transmembrane helix</keyword>
<feature type="transmembrane region" description="Helical" evidence="7">
    <location>
        <begin position="507"/>
        <end position="526"/>
    </location>
</feature>
<feature type="transmembrane region" description="Helical" evidence="7">
    <location>
        <begin position="473"/>
        <end position="495"/>
    </location>
</feature>
<evidence type="ECO:0000313" key="9">
    <source>
        <dbReference type="Proteomes" id="UP001153365"/>
    </source>
</evidence>
<feature type="transmembrane region" description="Helical" evidence="7">
    <location>
        <begin position="68"/>
        <end position="91"/>
    </location>
</feature>
<evidence type="ECO:0000256" key="4">
    <source>
        <dbReference type="ARBA" id="ARBA00022989"/>
    </source>
</evidence>
<dbReference type="GO" id="GO:0016020">
    <property type="term" value="C:membrane"/>
    <property type="evidence" value="ECO:0007669"/>
    <property type="project" value="UniProtKB-SubCell"/>
</dbReference>
<evidence type="ECO:0000313" key="8">
    <source>
        <dbReference type="EMBL" id="CAH7685013.1"/>
    </source>
</evidence>